<dbReference type="Proteomes" id="UP000078541">
    <property type="component" value="Unassembled WGS sequence"/>
</dbReference>
<name>A0A195FSD4_9HYME</name>
<organism evidence="1 2">
    <name type="scientific">Trachymyrmex septentrionalis</name>
    <dbReference type="NCBI Taxonomy" id="34720"/>
    <lineage>
        <taxon>Eukaryota</taxon>
        <taxon>Metazoa</taxon>
        <taxon>Ecdysozoa</taxon>
        <taxon>Arthropoda</taxon>
        <taxon>Hexapoda</taxon>
        <taxon>Insecta</taxon>
        <taxon>Pterygota</taxon>
        <taxon>Neoptera</taxon>
        <taxon>Endopterygota</taxon>
        <taxon>Hymenoptera</taxon>
        <taxon>Apocrita</taxon>
        <taxon>Aculeata</taxon>
        <taxon>Formicoidea</taxon>
        <taxon>Formicidae</taxon>
        <taxon>Myrmicinae</taxon>
        <taxon>Trachymyrmex</taxon>
    </lineage>
</organism>
<protein>
    <submittedName>
        <fullName evidence="1">Uncharacterized protein</fullName>
    </submittedName>
</protein>
<feature type="non-terminal residue" evidence="1">
    <location>
        <position position="1"/>
    </location>
</feature>
<dbReference type="EMBL" id="KQ981280">
    <property type="protein sequence ID" value="KYN43351.1"/>
    <property type="molecule type" value="Genomic_DNA"/>
</dbReference>
<accession>A0A195FSD4</accession>
<evidence type="ECO:0000313" key="2">
    <source>
        <dbReference type="Proteomes" id="UP000078541"/>
    </source>
</evidence>
<proteinExistence type="predicted"/>
<keyword evidence="2" id="KW-1185">Reference proteome</keyword>
<reference evidence="1 2" key="1">
    <citation type="submission" date="2016-03" db="EMBL/GenBank/DDBJ databases">
        <title>Trachymyrmex septentrionalis WGS genome.</title>
        <authorList>
            <person name="Nygaard S."/>
            <person name="Hu H."/>
            <person name="Boomsma J."/>
            <person name="Zhang G."/>
        </authorList>
    </citation>
    <scope>NUCLEOTIDE SEQUENCE [LARGE SCALE GENOMIC DNA]</scope>
    <source>
        <strain evidence="1">Tsep2-gDNA-1</strain>
        <tissue evidence="1">Whole body</tissue>
    </source>
</reference>
<sequence>VIVEKIKRFCRRSGNGNSILRSNLPGRSNAGSNVSALQKYIRIKVKILLQMQNGIASHAKYTRIQTNCMP</sequence>
<dbReference type="AlphaFoldDB" id="A0A195FSD4"/>
<evidence type="ECO:0000313" key="1">
    <source>
        <dbReference type="EMBL" id="KYN43351.1"/>
    </source>
</evidence>
<gene>
    <name evidence="1" type="ORF">ALC56_02077</name>
</gene>